<proteinExistence type="predicted"/>
<dbReference type="Proteomes" id="UP001321473">
    <property type="component" value="Unassembled WGS sequence"/>
</dbReference>
<evidence type="ECO:0000313" key="3">
    <source>
        <dbReference type="Proteomes" id="UP001321473"/>
    </source>
</evidence>
<sequence length="218" mass="24552">MRHTTMTDPSGEREQGAVGVLPALRNRPDTFAHPNVSSLWNEVSVLIRHLGVDMVRFSSASIRSEIFGYASFMDGVKIISTFHRYLRYSYFSKTVHGESRLSATTCSPYLAFAVASCCLYALVMVQDAYHVAALKQDEGGERIRVIDKCVLMFYFVRCVGIQLANILTLVTYSHELCQTVNKMEAIESTFQRPTRLRPTAKFIVLLNVIFSVTALFSM</sequence>
<dbReference type="EMBL" id="JARKHS020034376">
    <property type="protein sequence ID" value="KAK8758189.1"/>
    <property type="molecule type" value="Genomic_DNA"/>
</dbReference>
<reference evidence="2 3" key="1">
    <citation type="journal article" date="2023" name="Arcadia Sci">
        <title>De novo assembly of a long-read Amblyomma americanum tick genome.</title>
        <authorList>
            <person name="Chou S."/>
            <person name="Poskanzer K.E."/>
            <person name="Rollins M."/>
            <person name="Thuy-Boun P.S."/>
        </authorList>
    </citation>
    <scope>NUCLEOTIDE SEQUENCE [LARGE SCALE GENOMIC DNA]</scope>
    <source>
        <strain evidence="2">F_SG_1</strain>
        <tissue evidence="2">Salivary glands</tissue>
    </source>
</reference>
<evidence type="ECO:0000256" key="1">
    <source>
        <dbReference type="SAM" id="Phobius"/>
    </source>
</evidence>
<comment type="caution">
    <text evidence="2">The sequence shown here is derived from an EMBL/GenBank/DDBJ whole genome shotgun (WGS) entry which is preliminary data.</text>
</comment>
<keyword evidence="1" id="KW-0812">Transmembrane</keyword>
<keyword evidence="3" id="KW-1185">Reference proteome</keyword>
<name>A0AAQ4D6U9_AMBAM</name>
<keyword evidence="1" id="KW-1133">Transmembrane helix</keyword>
<keyword evidence="1" id="KW-0472">Membrane</keyword>
<feature type="transmembrane region" description="Helical" evidence="1">
    <location>
        <begin position="150"/>
        <end position="172"/>
    </location>
</feature>
<evidence type="ECO:0000313" key="2">
    <source>
        <dbReference type="EMBL" id="KAK8758189.1"/>
    </source>
</evidence>
<gene>
    <name evidence="2" type="ORF">V5799_004178</name>
</gene>
<accession>A0AAQ4D6U9</accession>
<organism evidence="2 3">
    <name type="scientific">Amblyomma americanum</name>
    <name type="common">Lone star tick</name>
    <dbReference type="NCBI Taxonomy" id="6943"/>
    <lineage>
        <taxon>Eukaryota</taxon>
        <taxon>Metazoa</taxon>
        <taxon>Ecdysozoa</taxon>
        <taxon>Arthropoda</taxon>
        <taxon>Chelicerata</taxon>
        <taxon>Arachnida</taxon>
        <taxon>Acari</taxon>
        <taxon>Parasitiformes</taxon>
        <taxon>Ixodida</taxon>
        <taxon>Ixodoidea</taxon>
        <taxon>Ixodidae</taxon>
        <taxon>Amblyomminae</taxon>
        <taxon>Amblyomma</taxon>
    </lineage>
</organism>
<feature type="transmembrane region" description="Helical" evidence="1">
    <location>
        <begin position="109"/>
        <end position="129"/>
    </location>
</feature>
<protein>
    <submittedName>
        <fullName evidence="2">Uncharacterized protein</fullName>
    </submittedName>
</protein>
<feature type="transmembrane region" description="Helical" evidence="1">
    <location>
        <begin position="199"/>
        <end position="217"/>
    </location>
</feature>
<dbReference type="AlphaFoldDB" id="A0AAQ4D6U9"/>